<dbReference type="InterPro" id="IPR002656">
    <property type="entry name" value="Acyl_transf_3_dom"/>
</dbReference>
<protein>
    <submittedName>
        <fullName evidence="3">Acyltransferase</fullName>
    </submittedName>
</protein>
<proteinExistence type="predicted"/>
<dbReference type="GO" id="GO:0016020">
    <property type="term" value="C:membrane"/>
    <property type="evidence" value="ECO:0007669"/>
    <property type="project" value="TreeGrafter"/>
</dbReference>
<dbReference type="Pfam" id="PF01757">
    <property type="entry name" value="Acyl_transf_3"/>
    <property type="match status" value="1"/>
</dbReference>
<feature type="transmembrane region" description="Helical" evidence="1">
    <location>
        <begin position="299"/>
        <end position="317"/>
    </location>
</feature>
<dbReference type="InterPro" id="IPR050879">
    <property type="entry name" value="Acyltransferase_3"/>
</dbReference>
<dbReference type="Proteomes" id="UP000185511">
    <property type="component" value="Chromosome"/>
</dbReference>
<feature type="transmembrane region" description="Helical" evidence="1">
    <location>
        <begin position="235"/>
        <end position="254"/>
    </location>
</feature>
<evidence type="ECO:0000259" key="2">
    <source>
        <dbReference type="Pfam" id="PF01757"/>
    </source>
</evidence>
<dbReference type="GO" id="GO:0000271">
    <property type="term" value="P:polysaccharide biosynthetic process"/>
    <property type="evidence" value="ECO:0007669"/>
    <property type="project" value="TreeGrafter"/>
</dbReference>
<feature type="domain" description="Acyltransferase 3" evidence="2">
    <location>
        <begin position="17"/>
        <end position="337"/>
    </location>
</feature>
<dbReference type="GO" id="GO:0016747">
    <property type="term" value="F:acyltransferase activity, transferring groups other than amino-acyl groups"/>
    <property type="evidence" value="ECO:0007669"/>
    <property type="project" value="InterPro"/>
</dbReference>
<keyword evidence="3" id="KW-0012">Acyltransferase</keyword>
<keyword evidence="1" id="KW-0472">Membrane</keyword>
<feature type="transmembrane region" description="Helical" evidence="1">
    <location>
        <begin position="181"/>
        <end position="199"/>
    </location>
</feature>
<dbReference type="PANTHER" id="PTHR23028">
    <property type="entry name" value="ACETYLTRANSFERASE"/>
    <property type="match status" value="1"/>
</dbReference>
<reference evidence="4" key="1">
    <citation type="submission" date="2016-06" db="EMBL/GenBank/DDBJ databases">
        <title>Complete genome sequence of Actinoalloteichus fjordicus DSM 46855 (=ADI127-17), type strain of the new species Actinoalloteichus fjordicus.</title>
        <authorList>
            <person name="Ruckert C."/>
            <person name="Nouioui I."/>
            <person name="Willmese J."/>
            <person name="van Wezel G."/>
            <person name="Klenk H.-P."/>
            <person name="Kalinowski J."/>
            <person name="Zotchev S.B."/>
        </authorList>
    </citation>
    <scope>NUCLEOTIDE SEQUENCE [LARGE SCALE GENOMIC DNA]</scope>
    <source>
        <strain evidence="4">ADI127-7</strain>
    </source>
</reference>
<feature type="transmembrane region" description="Helical" evidence="1">
    <location>
        <begin position="269"/>
        <end position="287"/>
    </location>
</feature>
<feature type="transmembrane region" description="Helical" evidence="1">
    <location>
        <begin position="98"/>
        <end position="121"/>
    </location>
</feature>
<keyword evidence="4" id="KW-1185">Reference proteome</keyword>
<feature type="transmembrane region" description="Helical" evidence="1">
    <location>
        <begin position="323"/>
        <end position="345"/>
    </location>
</feature>
<keyword evidence="1" id="KW-1133">Transmembrane helix</keyword>
<feature type="transmembrane region" description="Helical" evidence="1">
    <location>
        <begin position="211"/>
        <end position="228"/>
    </location>
</feature>
<feature type="transmembrane region" description="Helical" evidence="1">
    <location>
        <begin position="65"/>
        <end position="86"/>
    </location>
</feature>
<keyword evidence="1" id="KW-0812">Transmembrane</keyword>
<dbReference type="EMBL" id="CP016076">
    <property type="protein sequence ID" value="APU12173.1"/>
    <property type="molecule type" value="Genomic_DNA"/>
</dbReference>
<sequence length="372" mass="40373">MSTPPSPNPASTRQYLYGLDVLRAVAALFIVYRHFMDWTATRGLPLDFRDAVNDTMASLRLLPNLGMVGLSSLFLISGLVISYVTEKETPGQFLARRAFRLLPAFWIAVVVSWLLVLAGFFPGGNPDMTANGNSLIGSLTLANHFLTEQNVVLPVAWTLTLQFSFYLFTAAMIRPGRGRPWLGPVIAGVIIAIALALTVETPTATLNHLRTMATFLPVLFIGQCISLVRSGRLRASAGLAVGGGHYLLFIWGGLNHETIPYGEPVERTLLMMILLTVLLLGTSGGLARSRAVREVAKRTYSIFLIHMPVGFAVLAALSPRVGAGVAVLAAVLVSAVCAELLYRLVELPVNDWYRRRERDRAARRADAASAGS</sequence>
<dbReference type="PANTHER" id="PTHR23028:SF53">
    <property type="entry name" value="ACYL_TRANSF_3 DOMAIN-CONTAINING PROTEIN"/>
    <property type="match status" value="1"/>
</dbReference>
<gene>
    <name evidence="3" type="ORF">UA74_00365</name>
</gene>
<feature type="transmembrane region" description="Helical" evidence="1">
    <location>
        <begin position="151"/>
        <end position="169"/>
    </location>
</feature>
<evidence type="ECO:0000313" key="4">
    <source>
        <dbReference type="Proteomes" id="UP000185511"/>
    </source>
</evidence>
<name>A0AAC9PPP7_9PSEU</name>
<keyword evidence="3" id="KW-0808">Transferase</keyword>
<dbReference type="RefSeq" id="WP_075737877.1">
    <property type="nucleotide sequence ID" value="NZ_CP016076.1"/>
</dbReference>
<dbReference type="KEGG" id="acad:UA74_00365"/>
<evidence type="ECO:0000313" key="3">
    <source>
        <dbReference type="EMBL" id="APU12173.1"/>
    </source>
</evidence>
<accession>A0AAC9PPP7</accession>
<evidence type="ECO:0000256" key="1">
    <source>
        <dbReference type="SAM" id="Phobius"/>
    </source>
</evidence>
<organism evidence="3 4">
    <name type="scientific">Actinoalloteichus fjordicus</name>
    <dbReference type="NCBI Taxonomy" id="1612552"/>
    <lineage>
        <taxon>Bacteria</taxon>
        <taxon>Bacillati</taxon>
        <taxon>Actinomycetota</taxon>
        <taxon>Actinomycetes</taxon>
        <taxon>Pseudonocardiales</taxon>
        <taxon>Pseudonocardiaceae</taxon>
        <taxon>Actinoalloteichus</taxon>
    </lineage>
</organism>
<dbReference type="AlphaFoldDB" id="A0AAC9PPP7"/>